<dbReference type="Proteomes" id="UP001328733">
    <property type="component" value="Unassembled WGS sequence"/>
</dbReference>
<gene>
    <name evidence="8" type="ORF">V0288_16855</name>
</gene>
<evidence type="ECO:0000256" key="2">
    <source>
        <dbReference type="ARBA" id="ARBA00012261"/>
    </source>
</evidence>
<dbReference type="InterPro" id="IPR011034">
    <property type="entry name" value="Formyl_transferase-like_C_sf"/>
</dbReference>
<accession>A0AAW9QUL8</accession>
<dbReference type="PANTHER" id="PTHR11138:SF5">
    <property type="entry name" value="METHIONYL-TRNA FORMYLTRANSFERASE, MITOCHONDRIAL"/>
    <property type="match status" value="1"/>
</dbReference>
<dbReference type="InterPro" id="IPR005793">
    <property type="entry name" value="Formyl_trans_C"/>
</dbReference>
<dbReference type="EC" id="2.1.2.9" evidence="2"/>
<feature type="domain" description="Formyl transferase N-terminal" evidence="6">
    <location>
        <begin position="60"/>
        <end position="167"/>
    </location>
</feature>
<proteinExistence type="predicted"/>
<dbReference type="Pfam" id="PF02911">
    <property type="entry name" value="Formyl_trans_C"/>
    <property type="match status" value="1"/>
</dbReference>
<keyword evidence="5" id="KW-0175">Coiled coil</keyword>
<evidence type="ECO:0000313" key="9">
    <source>
        <dbReference type="Proteomes" id="UP001328733"/>
    </source>
</evidence>
<protein>
    <recommendedName>
        <fullName evidence="3">Methionyl-tRNA formyltransferase</fullName>
        <ecNumber evidence="2">2.1.2.9</ecNumber>
    </recommendedName>
</protein>
<dbReference type="InterPro" id="IPR036477">
    <property type="entry name" value="Formyl_transf_N_sf"/>
</dbReference>
<evidence type="ECO:0000256" key="4">
    <source>
        <dbReference type="ARBA" id="ARBA00048558"/>
    </source>
</evidence>
<feature type="domain" description="Formyl transferase C-terminal" evidence="7">
    <location>
        <begin position="197"/>
        <end position="292"/>
    </location>
</feature>
<evidence type="ECO:0000259" key="6">
    <source>
        <dbReference type="Pfam" id="PF00551"/>
    </source>
</evidence>
<evidence type="ECO:0000256" key="3">
    <source>
        <dbReference type="ARBA" id="ARBA00016014"/>
    </source>
</evidence>
<dbReference type="InterPro" id="IPR002376">
    <property type="entry name" value="Formyl_transf_N"/>
</dbReference>
<dbReference type="Pfam" id="PF00551">
    <property type="entry name" value="Formyl_trans_N"/>
    <property type="match status" value="1"/>
</dbReference>
<dbReference type="AlphaFoldDB" id="A0AAW9QUL8"/>
<dbReference type="EMBL" id="JBAFSM010000035">
    <property type="protein sequence ID" value="MEG3438799.1"/>
    <property type="molecule type" value="Genomic_DNA"/>
</dbReference>
<dbReference type="Gene3D" id="3.10.25.10">
    <property type="entry name" value="Formyl transferase, C-terminal domain"/>
    <property type="match status" value="1"/>
</dbReference>
<feature type="coiled-coil region" evidence="5">
    <location>
        <begin position="297"/>
        <end position="324"/>
    </location>
</feature>
<dbReference type="GO" id="GO:0005829">
    <property type="term" value="C:cytosol"/>
    <property type="evidence" value="ECO:0007669"/>
    <property type="project" value="TreeGrafter"/>
</dbReference>
<evidence type="ECO:0000313" key="8">
    <source>
        <dbReference type="EMBL" id="MEG3438799.1"/>
    </source>
</evidence>
<dbReference type="SUPFAM" id="SSF50486">
    <property type="entry name" value="FMT C-terminal domain-like"/>
    <property type="match status" value="1"/>
</dbReference>
<keyword evidence="9" id="KW-1185">Reference proteome</keyword>
<dbReference type="InterPro" id="IPR037022">
    <property type="entry name" value="Formyl_trans_C_sf"/>
</dbReference>
<comment type="function">
    <text evidence="1">Attaches a formyl group to the free amino group of methionyl-tRNA(fMet). The formyl group appears to play a dual role in the initiator identity of N-formylmethionyl-tRNA by promoting its recognition by IF2 and preventing the misappropriation of this tRNA by the elongation apparatus.</text>
</comment>
<evidence type="ECO:0000259" key="7">
    <source>
        <dbReference type="Pfam" id="PF02911"/>
    </source>
</evidence>
<evidence type="ECO:0000256" key="5">
    <source>
        <dbReference type="SAM" id="Coils"/>
    </source>
</evidence>
<sequence length="326" mass="36772">MVDILLIGFGRTSFSALESLVSKGRVRGIVRDLVSATNEDEAIVRLARLANIPIFSYLSLAEIKSLIEKMQPDCVVVSSYEKVLPPSLLKLSKFINVHYSPLPRYRGQSSLTWAMINDESHAAITIHQISPEPHAGNILFQQAIPIALDDTIADLYERLNELQRQHLGETMIQFLKGYTGRRQEREWATYGCARLAEDDEIRWSDSTRAIDCFIRALTCPSTGAYTYYRSRKLFIREAIPVSEPPCYVGRIPGRIVKLSRSDGYIDVLTGDGILRIRKVQLEGGEITDAARIIPSVKDTLGLQKSELLQRIHELEQEISELKKNAE</sequence>
<dbReference type="PANTHER" id="PTHR11138">
    <property type="entry name" value="METHIONYL-TRNA FORMYLTRANSFERASE"/>
    <property type="match status" value="1"/>
</dbReference>
<dbReference type="SUPFAM" id="SSF53328">
    <property type="entry name" value="Formyltransferase"/>
    <property type="match status" value="1"/>
</dbReference>
<organism evidence="8 9">
    <name type="scientific">Pannus brasiliensis CCIBt3594</name>
    <dbReference type="NCBI Taxonomy" id="1427578"/>
    <lineage>
        <taxon>Bacteria</taxon>
        <taxon>Bacillati</taxon>
        <taxon>Cyanobacteriota</taxon>
        <taxon>Cyanophyceae</taxon>
        <taxon>Oscillatoriophycideae</taxon>
        <taxon>Chroococcales</taxon>
        <taxon>Microcystaceae</taxon>
        <taxon>Pannus</taxon>
    </lineage>
</organism>
<comment type="catalytic activity">
    <reaction evidence="4">
        <text>L-methionyl-tRNA(fMet) + (6R)-10-formyltetrahydrofolate = N-formyl-L-methionyl-tRNA(fMet) + (6S)-5,6,7,8-tetrahydrofolate + H(+)</text>
        <dbReference type="Rhea" id="RHEA:24380"/>
        <dbReference type="Rhea" id="RHEA-COMP:9952"/>
        <dbReference type="Rhea" id="RHEA-COMP:9953"/>
        <dbReference type="ChEBI" id="CHEBI:15378"/>
        <dbReference type="ChEBI" id="CHEBI:57453"/>
        <dbReference type="ChEBI" id="CHEBI:78530"/>
        <dbReference type="ChEBI" id="CHEBI:78844"/>
        <dbReference type="ChEBI" id="CHEBI:195366"/>
        <dbReference type="EC" id="2.1.2.9"/>
    </reaction>
</comment>
<dbReference type="Gene3D" id="3.40.50.170">
    <property type="entry name" value="Formyl transferase, N-terminal domain"/>
    <property type="match status" value="1"/>
</dbReference>
<comment type="caution">
    <text evidence="8">The sequence shown here is derived from an EMBL/GenBank/DDBJ whole genome shotgun (WGS) entry which is preliminary data.</text>
</comment>
<name>A0AAW9QUL8_9CHRO</name>
<dbReference type="GO" id="GO:0004479">
    <property type="term" value="F:methionyl-tRNA formyltransferase activity"/>
    <property type="evidence" value="ECO:0007669"/>
    <property type="project" value="UniProtKB-EC"/>
</dbReference>
<dbReference type="RefSeq" id="WP_332866281.1">
    <property type="nucleotide sequence ID" value="NZ_JBAFSM010000035.1"/>
</dbReference>
<reference evidence="8 9" key="1">
    <citation type="submission" date="2024-01" db="EMBL/GenBank/DDBJ databases">
        <title>Genomic insights into the taxonomy and metabolism of the cyanobacterium Pannus brasiliensis CCIBt3594.</title>
        <authorList>
            <person name="Machado M."/>
            <person name="Botero N.B."/>
            <person name="Andreote A.P.D."/>
            <person name="Feitosa A.M.T."/>
            <person name="Popin R."/>
            <person name="Sivonen K."/>
            <person name="Fiore M.F."/>
        </authorList>
    </citation>
    <scope>NUCLEOTIDE SEQUENCE [LARGE SCALE GENOMIC DNA]</scope>
    <source>
        <strain evidence="8 9">CCIBt3594</strain>
    </source>
</reference>
<evidence type="ECO:0000256" key="1">
    <source>
        <dbReference type="ARBA" id="ARBA00002606"/>
    </source>
</evidence>